<protein>
    <submittedName>
        <fullName evidence="1">Predicted protein</fullName>
    </submittedName>
</protein>
<sequence length="93" mass="10498">MVVVNHYLPQLTQRCFTNSNEHLTMQIEPPSTIVDTENDNEANDNVVEVTNIESGCKIDETVPPKTDEEILGDIDDDLLSLMHELPPQSMFDI</sequence>
<proteinExistence type="predicted"/>
<gene>
    <name evidence="1" type="ORF">ARALYDRAFT_676741</name>
</gene>
<evidence type="ECO:0000313" key="1">
    <source>
        <dbReference type="EMBL" id="EFH65117.1"/>
    </source>
</evidence>
<dbReference type="EMBL" id="GL348714">
    <property type="protein sequence ID" value="EFH65117.1"/>
    <property type="molecule type" value="Genomic_DNA"/>
</dbReference>
<feature type="non-terminal residue" evidence="1">
    <location>
        <position position="93"/>
    </location>
</feature>
<accession>D7KZ93</accession>
<organism evidence="2">
    <name type="scientific">Arabidopsis lyrata subsp. lyrata</name>
    <name type="common">Lyre-leaved rock-cress</name>
    <dbReference type="NCBI Taxonomy" id="81972"/>
    <lineage>
        <taxon>Eukaryota</taxon>
        <taxon>Viridiplantae</taxon>
        <taxon>Streptophyta</taxon>
        <taxon>Embryophyta</taxon>
        <taxon>Tracheophyta</taxon>
        <taxon>Spermatophyta</taxon>
        <taxon>Magnoliopsida</taxon>
        <taxon>eudicotyledons</taxon>
        <taxon>Gunneridae</taxon>
        <taxon>Pentapetalae</taxon>
        <taxon>rosids</taxon>
        <taxon>malvids</taxon>
        <taxon>Brassicales</taxon>
        <taxon>Brassicaceae</taxon>
        <taxon>Camelineae</taxon>
        <taxon>Arabidopsis</taxon>
    </lineage>
</organism>
<evidence type="ECO:0000313" key="2">
    <source>
        <dbReference type="Proteomes" id="UP000008694"/>
    </source>
</evidence>
<dbReference type="Gramene" id="Al_scaffold_0002_1891">
    <property type="protein sequence ID" value="Al_scaffold_0002_1891"/>
    <property type="gene ID" value="Al_scaffold_0002_1891"/>
</dbReference>
<dbReference type="Proteomes" id="UP000008694">
    <property type="component" value="Unassembled WGS sequence"/>
</dbReference>
<dbReference type="AlphaFoldDB" id="D7KZ93"/>
<dbReference type="HOGENOM" id="CLU_2405810_0_0_1"/>
<keyword evidence="2" id="KW-1185">Reference proteome</keyword>
<reference evidence="2" key="1">
    <citation type="journal article" date="2011" name="Nat. Genet.">
        <title>The Arabidopsis lyrata genome sequence and the basis of rapid genome size change.</title>
        <authorList>
            <person name="Hu T.T."/>
            <person name="Pattyn P."/>
            <person name="Bakker E.G."/>
            <person name="Cao J."/>
            <person name="Cheng J.-F."/>
            <person name="Clark R.M."/>
            <person name="Fahlgren N."/>
            <person name="Fawcett J.A."/>
            <person name="Grimwood J."/>
            <person name="Gundlach H."/>
            <person name="Haberer G."/>
            <person name="Hollister J.D."/>
            <person name="Ossowski S."/>
            <person name="Ottilar R.P."/>
            <person name="Salamov A.A."/>
            <person name="Schneeberger K."/>
            <person name="Spannagl M."/>
            <person name="Wang X."/>
            <person name="Yang L."/>
            <person name="Nasrallah M.E."/>
            <person name="Bergelson J."/>
            <person name="Carrington J.C."/>
            <person name="Gaut B.S."/>
            <person name="Schmutz J."/>
            <person name="Mayer K.F.X."/>
            <person name="Van de Peer Y."/>
            <person name="Grigoriev I.V."/>
            <person name="Nordborg M."/>
            <person name="Weigel D."/>
            <person name="Guo Y.-L."/>
        </authorList>
    </citation>
    <scope>NUCLEOTIDE SEQUENCE [LARGE SCALE GENOMIC DNA]</scope>
    <source>
        <strain evidence="2">cv. MN47</strain>
    </source>
</reference>
<name>D7KZ93_ARALL</name>